<dbReference type="SMART" id="SM01267">
    <property type="entry name" value="LAG1_DNAbind"/>
    <property type="match status" value="1"/>
</dbReference>
<dbReference type="SMART" id="SM01268">
    <property type="entry name" value="BTD"/>
    <property type="match status" value="1"/>
</dbReference>
<keyword evidence="12" id="KW-1185">Reference proteome</keyword>
<dbReference type="GO" id="GO:0005634">
    <property type="term" value="C:nucleus"/>
    <property type="evidence" value="ECO:0007669"/>
    <property type="project" value="UniProtKB-SubCell"/>
</dbReference>
<comment type="similarity">
    <text evidence="2">Belongs to the Su(H) family.</text>
</comment>
<dbReference type="GO" id="GO:0000785">
    <property type="term" value="C:chromatin"/>
    <property type="evidence" value="ECO:0007669"/>
    <property type="project" value="EnsemblFungi"/>
</dbReference>
<dbReference type="eggNOG" id="KOG3743">
    <property type="taxonomic scope" value="Eukaryota"/>
</dbReference>
<evidence type="ECO:0000256" key="3">
    <source>
        <dbReference type="ARBA" id="ARBA00023015"/>
    </source>
</evidence>
<keyword evidence="4" id="KW-0238">DNA-binding</keyword>
<dbReference type="JaponicusDB" id="SJAG_04092">
    <property type="gene designation" value="cbf11"/>
</dbReference>
<dbReference type="GO" id="GO:0001228">
    <property type="term" value="F:DNA-binding transcription activator activity, RNA polymerase II-specific"/>
    <property type="evidence" value="ECO:0007669"/>
    <property type="project" value="EnsemblFungi"/>
</dbReference>
<dbReference type="AlphaFoldDB" id="B6K5W7"/>
<feature type="domain" description="RBP-J/Cbf11/Cbf12 DNA binding" evidence="8">
    <location>
        <begin position="145"/>
        <end position="269"/>
    </location>
</feature>
<evidence type="ECO:0000313" key="10">
    <source>
        <dbReference type="EMBL" id="EEB08921.1"/>
    </source>
</evidence>
<dbReference type="InterPro" id="IPR008967">
    <property type="entry name" value="p53-like_TF_DNA-bd_sf"/>
</dbReference>
<dbReference type="InterPro" id="IPR037095">
    <property type="entry name" value="RBP-J/Cbf11_DNA-bd_sf"/>
</dbReference>
<dbReference type="Pfam" id="PF09271">
    <property type="entry name" value="LAG1-DNAbind"/>
    <property type="match status" value="2"/>
</dbReference>
<dbReference type="SUPFAM" id="SSF110217">
    <property type="entry name" value="DNA-binding protein LAG-1 (CSL)"/>
    <property type="match status" value="1"/>
</dbReference>
<dbReference type="VEuPathDB" id="FungiDB:SJAG_04092"/>
<dbReference type="InterPro" id="IPR036358">
    <property type="entry name" value="BTD_sf"/>
</dbReference>
<comment type="subcellular location">
    <subcellularLocation>
        <location evidence="1">Nucleus</location>
    </subcellularLocation>
</comment>
<evidence type="ECO:0000256" key="4">
    <source>
        <dbReference type="ARBA" id="ARBA00023125"/>
    </source>
</evidence>
<dbReference type="InterPro" id="IPR015350">
    <property type="entry name" value="Beta-trefoil_DNA-bd_dom"/>
</dbReference>
<sequence length="559" mass="61910">MGLHSSTRYDRASPESSMQLFSLYAAVNSALSSLERKDRQTNAIQAFPESVSEASTDSELQRQQQQVPQSVPPAVLFSPSSIPENPKKRKASFSNHQDPLIAQIRETIFDHLNLLLKKGSATSNALCNRIRDPLNQYNQANKLVTISYQHASVAQKSYGAEKRYLCPPPLISITGNTGSILGHSFSVQLAITNEQGQHSNQVSENFAERQSVAFRSLHISSSIAAKAKSFNLNIDVISSSDDVLAQMVTKPINIISKPSKKGSKNRVSNSTLMSGAIISLYNRINSQTVRTKYMSVANGRFCLRNESWTPLQIRVYGASESSFHQPIMYGSQVVLYNERSGIVSDPLYIHRVDKDQIAPDDGYLGQMHRIVLRRGQCNNEPNVLKPYANQQGMDFVQPLFLGATTAQEKSTTGDMDFPVELEPATSIDESGSIRVSDAVCWTVIGISHYEFSMMNALNARITQPITPFPVVETSPKYIGETHSLELLVSGCTPKTQVWLGPYGPLAYTRQETEKADENLLIVSLPYIEVNTTNPWTTLPLLFTRPNGLIYVGKCDVVVR</sequence>
<dbReference type="SUPFAM" id="SSF49417">
    <property type="entry name" value="p53-like transcription factors"/>
    <property type="match status" value="1"/>
</dbReference>
<dbReference type="RefSeq" id="XP_002175214.1">
    <property type="nucleotide sequence ID" value="XM_002175178.2"/>
</dbReference>
<dbReference type="InterPro" id="IPR015351">
    <property type="entry name" value="RBP-J/Cbf11/Cbf12_DNA-bd"/>
</dbReference>
<keyword evidence="3" id="KW-0805">Transcription regulation</keyword>
<evidence type="ECO:0000256" key="1">
    <source>
        <dbReference type="ARBA" id="ARBA00004123"/>
    </source>
</evidence>
<dbReference type="OMA" id="VQGEHFH"/>
<dbReference type="HOGENOM" id="CLU_455048_0_0_1"/>
<dbReference type="Proteomes" id="UP000001744">
    <property type="component" value="Unassembled WGS sequence"/>
</dbReference>
<evidence type="ECO:0000313" key="11">
    <source>
        <dbReference type="JaponicusDB" id="SJAG_04092"/>
    </source>
</evidence>
<proteinExistence type="inferred from homology"/>
<gene>
    <name evidence="11" type="primary">cbf11</name>
    <name evidence="10" type="ORF">SJAG_04092</name>
</gene>
<reference evidence="10 12" key="1">
    <citation type="journal article" date="2011" name="Science">
        <title>Comparative functional genomics of the fission yeasts.</title>
        <authorList>
            <person name="Rhind N."/>
            <person name="Chen Z."/>
            <person name="Yassour M."/>
            <person name="Thompson D.A."/>
            <person name="Haas B.J."/>
            <person name="Habib N."/>
            <person name="Wapinski I."/>
            <person name="Roy S."/>
            <person name="Lin M.F."/>
            <person name="Heiman D.I."/>
            <person name="Young S.K."/>
            <person name="Furuya K."/>
            <person name="Guo Y."/>
            <person name="Pidoux A."/>
            <person name="Chen H.M."/>
            <person name="Robbertse B."/>
            <person name="Goldberg J.M."/>
            <person name="Aoki K."/>
            <person name="Bayne E.H."/>
            <person name="Berlin A.M."/>
            <person name="Desjardins C.A."/>
            <person name="Dobbs E."/>
            <person name="Dukaj L."/>
            <person name="Fan L."/>
            <person name="FitzGerald M.G."/>
            <person name="French C."/>
            <person name="Gujja S."/>
            <person name="Hansen K."/>
            <person name="Keifenheim D."/>
            <person name="Levin J.Z."/>
            <person name="Mosher R.A."/>
            <person name="Mueller C.A."/>
            <person name="Pfiffner J."/>
            <person name="Priest M."/>
            <person name="Russ C."/>
            <person name="Smialowska A."/>
            <person name="Swoboda P."/>
            <person name="Sykes S.M."/>
            <person name="Vaughn M."/>
            <person name="Vengrova S."/>
            <person name="Yoder R."/>
            <person name="Zeng Q."/>
            <person name="Allshire R."/>
            <person name="Baulcombe D."/>
            <person name="Birren B.W."/>
            <person name="Brown W."/>
            <person name="Ekwall K."/>
            <person name="Kellis M."/>
            <person name="Leatherwood J."/>
            <person name="Levin H."/>
            <person name="Margalit H."/>
            <person name="Martienssen R."/>
            <person name="Nieduszynski C.A."/>
            <person name="Spatafora J.W."/>
            <person name="Friedman N."/>
            <person name="Dalgaard J.Z."/>
            <person name="Baumann P."/>
            <person name="Niki H."/>
            <person name="Regev A."/>
            <person name="Nusbaum C."/>
        </authorList>
    </citation>
    <scope>NUCLEOTIDE SEQUENCE [LARGE SCALE GENOMIC DNA]</scope>
    <source>
        <strain evidence="12">yFS275 / FY16936</strain>
    </source>
</reference>
<dbReference type="EMBL" id="KE651167">
    <property type="protein sequence ID" value="EEB08921.1"/>
    <property type="molecule type" value="Genomic_DNA"/>
</dbReference>
<feature type="region of interest" description="Disordered" evidence="7">
    <location>
        <begin position="49"/>
        <end position="94"/>
    </location>
</feature>
<feature type="domain" description="Beta-trefoil DNA-binding" evidence="9">
    <location>
        <begin position="270"/>
        <end position="441"/>
    </location>
</feature>
<evidence type="ECO:0000256" key="5">
    <source>
        <dbReference type="ARBA" id="ARBA00023163"/>
    </source>
</evidence>
<dbReference type="GO" id="GO:0019216">
    <property type="term" value="P:regulation of lipid metabolic process"/>
    <property type="evidence" value="ECO:0007669"/>
    <property type="project" value="EnsemblFungi"/>
</dbReference>
<dbReference type="GO" id="GO:0000978">
    <property type="term" value="F:RNA polymerase II cis-regulatory region sequence-specific DNA binding"/>
    <property type="evidence" value="ECO:0000318"/>
    <property type="project" value="GO_Central"/>
</dbReference>
<protein>
    <submittedName>
        <fullName evidence="10">CBF1/Su(H)/LAG-1 family transcription factor Cbf11</fullName>
    </submittedName>
</protein>
<keyword evidence="5" id="KW-0804">Transcription</keyword>
<dbReference type="GO" id="GO:0000981">
    <property type="term" value="F:DNA-binding transcription factor activity, RNA polymerase II-specific"/>
    <property type="evidence" value="ECO:0000318"/>
    <property type="project" value="GO_Central"/>
</dbReference>
<dbReference type="STRING" id="402676.B6K5W7"/>
<evidence type="ECO:0000259" key="8">
    <source>
        <dbReference type="SMART" id="SM01267"/>
    </source>
</evidence>
<dbReference type="PANTHER" id="PTHR10665">
    <property type="entry name" value="RECOMBINING BINDING PROTEIN SUPPRESSOR OF HAIRLESS"/>
    <property type="match status" value="1"/>
</dbReference>
<dbReference type="GeneID" id="7049263"/>
<dbReference type="InterPro" id="IPR040159">
    <property type="entry name" value="CLS_fam"/>
</dbReference>
<name>B6K5W7_SCHJY</name>
<feature type="compositionally biased region" description="Low complexity" evidence="7">
    <location>
        <begin position="61"/>
        <end position="75"/>
    </location>
</feature>
<evidence type="ECO:0000313" key="12">
    <source>
        <dbReference type="Proteomes" id="UP000001744"/>
    </source>
</evidence>
<dbReference type="OrthoDB" id="5600360at2759"/>
<evidence type="ECO:0000256" key="2">
    <source>
        <dbReference type="ARBA" id="ARBA00009704"/>
    </source>
</evidence>
<dbReference type="Gene3D" id="2.60.40.1450">
    <property type="entry name" value="LAG1, DNA binding domain"/>
    <property type="match status" value="1"/>
</dbReference>
<keyword evidence="6" id="KW-0539">Nucleus</keyword>
<accession>B6K5W7</accession>
<evidence type="ECO:0000259" key="9">
    <source>
        <dbReference type="SMART" id="SM01268"/>
    </source>
</evidence>
<organism evidence="10 12">
    <name type="scientific">Schizosaccharomyces japonicus (strain yFS275 / FY16936)</name>
    <name type="common">Fission yeast</name>
    <dbReference type="NCBI Taxonomy" id="402676"/>
    <lineage>
        <taxon>Eukaryota</taxon>
        <taxon>Fungi</taxon>
        <taxon>Dikarya</taxon>
        <taxon>Ascomycota</taxon>
        <taxon>Taphrinomycotina</taxon>
        <taxon>Schizosaccharomycetes</taxon>
        <taxon>Schizosaccharomycetales</taxon>
        <taxon>Schizosaccharomycetaceae</taxon>
        <taxon>Schizosaccharomyces</taxon>
    </lineage>
</organism>
<dbReference type="Gene3D" id="2.80.10.50">
    <property type="match status" value="1"/>
</dbReference>
<evidence type="ECO:0000256" key="6">
    <source>
        <dbReference type="ARBA" id="ARBA00023242"/>
    </source>
</evidence>
<evidence type="ECO:0000256" key="7">
    <source>
        <dbReference type="SAM" id="MobiDB-lite"/>
    </source>
</evidence>